<evidence type="ECO:0000313" key="3">
    <source>
        <dbReference type="EnsemblMetazoa" id="KAF7488365.1"/>
    </source>
</evidence>
<dbReference type="OrthoDB" id="8251209at2759"/>
<evidence type="ECO:0000313" key="2">
    <source>
        <dbReference type="EMBL" id="KAF7488365.1"/>
    </source>
</evidence>
<dbReference type="InterPro" id="IPR029415">
    <property type="entry name" value="Lines_C"/>
</dbReference>
<proteinExistence type="predicted"/>
<accession>A0A834R160</accession>
<organism evidence="2">
    <name type="scientific">Sarcoptes scabiei</name>
    <name type="common">Itch mite</name>
    <name type="synonym">Acarus scabiei</name>
    <dbReference type="NCBI Taxonomy" id="52283"/>
    <lineage>
        <taxon>Eukaryota</taxon>
        <taxon>Metazoa</taxon>
        <taxon>Ecdysozoa</taxon>
        <taxon>Arthropoda</taxon>
        <taxon>Chelicerata</taxon>
        <taxon>Arachnida</taxon>
        <taxon>Acari</taxon>
        <taxon>Acariformes</taxon>
        <taxon>Sarcoptiformes</taxon>
        <taxon>Astigmata</taxon>
        <taxon>Psoroptidia</taxon>
        <taxon>Sarcoptoidea</taxon>
        <taxon>Sarcoptidae</taxon>
        <taxon>Sarcoptinae</taxon>
        <taxon>Sarcoptes</taxon>
    </lineage>
</organism>
<sequence length="426" mass="50219">MEQIIRDINLNRIKIDANDHCFDGEILNNPFLQNCLVRKIQKQFEDDGVSEFDENLIKLFRVLEEIHPRFHCYKVFHEFLIRLIVDFDPSNVVLRSILEDSKDEFGCFWLKTFSQSFDDQCNDGNHCLCPSFQCLCRILMILDENNWKISEKLDHSINSILNSHQTFSRRCSTFEFLKFCILLSSLKRLILPISIKFLCDSIKSNRFLKEILKFFHKAKDFCGNDWILSSVDELPPTIATEFLLDCPMIRSYIKIYIKYSSKDEKFYSSFMEHLSSLRHRILNDSCETYSSSLLIDWIIEIFASEDADLFDLLIDILVSTRDRLQETHFLIHRMFSSFIVRSLHQDASVLLEMLCTEKSTALKLLEFLIMYLKIFPSHTETKDNIFLKPIEKILGELSIKIAKLDSKNLFPYNVKPLLKLLNFRCK</sequence>
<dbReference type="EnsemblMetazoa" id="SSS_3206s_mrna">
    <property type="protein sequence ID" value="KAF7488365.1"/>
    <property type="gene ID" value="SSS_3206"/>
</dbReference>
<reference evidence="2" key="2">
    <citation type="submission" date="2020-01" db="EMBL/GenBank/DDBJ databases">
        <authorList>
            <person name="Korhonen P.K.K."/>
            <person name="Guangxu M.G."/>
            <person name="Wang T.W."/>
            <person name="Stroehlein A.J.S."/>
            <person name="Young N.D."/>
            <person name="Ang C.-S.A."/>
            <person name="Fernando D.W.F."/>
            <person name="Lu H.L."/>
            <person name="Taylor S.T."/>
            <person name="Ehtesham M.E.M."/>
            <person name="Najaraj S.H.N."/>
            <person name="Harsha G.H.G."/>
            <person name="Madugundu A.M."/>
            <person name="Renuse S.R."/>
            <person name="Holt D.H."/>
            <person name="Pandey A.P."/>
            <person name="Papenfuss A.P."/>
            <person name="Gasser R.B.G."/>
            <person name="Fischer K.F."/>
        </authorList>
    </citation>
    <scope>NUCLEOTIDE SEQUENCE</scope>
    <source>
        <strain evidence="2">SSS_KF_BRIS2020</strain>
    </source>
</reference>
<evidence type="ECO:0000259" key="1">
    <source>
        <dbReference type="Pfam" id="PF14695"/>
    </source>
</evidence>
<dbReference type="EMBL" id="WVUK01000066">
    <property type="protein sequence ID" value="KAF7488365.1"/>
    <property type="molecule type" value="Genomic_DNA"/>
</dbReference>
<gene>
    <name evidence="2" type="ORF">SSS_3206</name>
</gene>
<reference evidence="4" key="1">
    <citation type="journal article" date="2020" name="PLoS Negl. Trop. Dis.">
        <title>High-quality nuclear genome for Sarcoptes scabiei-A critical resource for a neglected parasite.</title>
        <authorList>
            <person name="Korhonen P.K."/>
            <person name="Gasser R.B."/>
            <person name="Ma G."/>
            <person name="Wang T."/>
            <person name="Stroehlein A.J."/>
            <person name="Young N.D."/>
            <person name="Ang C.S."/>
            <person name="Fernando D.D."/>
            <person name="Lu H.C."/>
            <person name="Taylor S."/>
            <person name="Reynolds S.L."/>
            <person name="Mofiz E."/>
            <person name="Najaraj S.H."/>
            <person name="Gowda H."/>
            <person name="Madugundu A."/>
            <person name="Renuse S."/>
            <person name="Holt D."/>
            <person name="Pandey A."/>
            <person name="Papenfuss A.T."/>
            <person name="Fischer K."/>
        </authorList>
    </citation>
    <scope>NUCLEOTIDE SEQUENCE [LARGE SCALE GENOMIC DNA]</scope>
</reference>
<dbReference type="AlphaFoldDB" id="A0A834R160"/>
<dbReference type="Pfam" id="PF14695">
    <property type="entry name" value="LINES_C"/>
    <property type="match status" value="1"/>
</dbReference>
<protein>
    <recommendedName>
        <fullName evidence="1">Protein Lines C-terminal domain-containing protein</fullName>
    </recommendedName>
</protein>
<reference evidence="3" key="3">
    <citation type="submission" date="2022-06" db="UniProtKB">
        <authorList>
            <consortium name="EnsemblMetazoa"/>
        </authorList>
    </citation>
    <scope>IDENTIFICATION</scope>
</reference>
<dbReference type="Proteomes" id="UP000070412">
    <property type="component" value="Unassembled WGS sequence"/>
</dbReference>
<keyword evidence="4" id="KW-1185">Reference proteome</keyword>
<feature type="domain" description="Protein Lines C-terminal" evidence="1">
    <location>
        <begin position="394"/>
        <end position="421"/>
    </location>
</feature>
<name>A0A834R160_SARSC</name>
<evidence type="ECO:0000313" key="4">
    <source>
        <dbReference type="Proteomes" id="UP000070412"/>
    </source>
</evidence>